<comment type="caution">
    <text evidence="2">The sequence shown here is derived from an EMBL/GenBank/DDBJ whole genome shotgun (WGS) entry which is preliminary data.</text>
</comment>
<dbReference type="EMBL" id="MCGN01000004">
    <property type="protein sequence ID" value="ORY97308.1"/>
    <property type="molecule type" value="Genomic_DNA"/>
</dbReference>
<feature type="region of interest" description="Disordered" evidence="1">
    <location>
        <begin position="219"/>
        <end position="300"/>
    </location>
</feature>
<evidence type="ECO:0000313" key="3">
    <source>
        <dbReference type="Proteomes" id="UP000242180"/>
    </source>
</evidence>
<proteinExistence type="predicted"/>
<feature type="compositionally biased region" description="Polar residues" evidence="1">
    <location>
        <begin position="290"/>
        <end position="300"/>
    </location>
</feature>
<dbReference type="InParanoid" id="A0A1X2HEG5"/>
<reference evidence="2 3" key="1">
    <citation type="submission" date="2016-07" db="EMBL/GenBank/DDBJ databases">
        <title>Pervasive Adenine N6-methylation of Active Genes in Fungi.</title>
        <authorList>
            <consortium name="DOE Joint Genome Institute"/>
            <person name="Mondo S.J."/>
            <person name="Dannebaum R.O."/>
            <person name="Kuo R.C."/>
            <person name="Labutti K."/>
            <person name="Haridas S."/>
            <person name="Kuo A."/>
            <person name="Salamov A."/>
            <person name="Ahrendt S.R."/>
            <person name="Lipzen A."/>
            <person name="Sullivan W."/>
            <person name="Andreopoulos W.B."/>
            <person name="Clum A."/>
            <person name="Lindquist E."/>
            <person name="Daum C."/>
            <person name="Ramamoorthy G.K."/>
            <person name="Gryganskyi A."/>
            <person name="Culley D."/>
            <person name="Magnuson J.K."/>
            <person name="James T.Y."/>
            <person name="O'Malley M.A."/>
            <person name="Stajich J.E."/>
            <person name="Spatafora J.W."/>
            <person name="Visel A."/>
            <person name="Grigoriev I.V."/>
        </authorList>
    </citation>
    <scope>NUCLEOTIDE SEQUENCE [LARGE SCALE GENOMIC DNA]</scope>
    <source>
        <strain evidence="2 3">NRRL 2496</strain>
    </source>
</reference>
<accession>A0A1X2HEG5</accession>
<gene>
    <name evidence="2" type="ORF">BCR43DRAFT_513735</name>
</gene>
<dbReference type="Proteomes" id="UP000242180">
    <property type="component" value="Unassembled WGS sequence"/>
</dbReference>
<evidence type="ECO:0000313" key="2">
    <source>
        <dbReference type="EMBL" id="ORY97308.1"/>
    </source>
</evidence>
<dbReference type="AlphaFoldDB" id="A0A1X2HEG5"/>
<evidence type="ECO:0000256" key="1">
    <source>
        <dbReference type="SAM" id="MobiDB-lite"/>
    </source>
</evidence>
<feature type="compositionally biased region" description="Polar residues" evidence="1">
    <location>
        <begin position="241"/>
        <end position="256"/>
    </location>
</feature>
<name>A0A1X2HEG5_SYNRA</name>
<organism evidence="2 3">
    <name type="scientific">Syncephalastrum racemosum</name>
    <name type="common">Filamentous fungus</name>
    <dbReference type="NCBI Taxonomy" id="13706"/>
    <lineage>
        <taxon>Eukaryota</taxon>
        <taxon>Fungi</taxon>
        <taxon>Fungi incertae sedis</taxon>
        <taxon>Mucoromycota</taxon>
        <taxon>Mucoromycotina</taxon>
        <taxon>Mucoromycetes</taxon>
        <taxon>Mucorales</taxon>
        <taxon>Syncephalastraceae</taxon>
        <taxon>Syncephalastrum</taxon>
    </lineage>
</organism>
<feature type="compositionally biased region" description="Basic and acidic residues" evidence="1">
    <location>
        <begin position="219"/>
        <end position="236"/>
    </location>
</feature>
<protein>
    <submittedName>
        <fullName evidence="2">Uncharacterized protein</fullName>
    </submittedName>
</protein>
<keyword evidence="3" id="KW-1185">Reference proteome</keyword>
<sequence>MPTSYDTFLFAGPLSWEAFTGSDGSTSRKGTSHKTFDPEDSMYFIPDRDQWNTELTEAVSFDVHLHAVDILQLALLHGAFLSGQRWRLIGGSDKAGYLARIFRPESCDPSTRRSKYGVLVICKEDTSAFSESNVENPFIDRPNYLLKEEAFFLLYAEYSDTDSDEMTVYAHLTKDKCSYPIVRPDWRPALRSEIKVDVETQYNTRVQQAIDVQSQIQEEEAKKREEAVAQERERRRQTTRSYPQVRSQNMNTMTKMSLSSLSSRASQGKTSRSERPRAASRSLSMPYTKMRSSQQASQTNDDLVLDDASFDLSTQDVEVTNKKELKMTIENELSKEVFNINDPDNQRMIQVVYASCKLALRHKMKTEVIEARRMQAVAKLALESQHKLDRFAQ</sequence>